<protein>
    <submittedName>
        <fullName evidence="1">Uncharacterized protein</fullName>
    </submittedName>
</protein>
<proteinExistence type="predicted"/>
<name>A0A8D6XQ24_STRTR</name>
<sequence length="146" mass="16191">MSRQLRKLLPMFSMNLCQNRKHQDLILPAVKFASVSKSEVASPRSEATSVASSEVTSEIDRLATSEVAEARPTDREAVDTSLRTVLTNASHPDADCLVTAVMFLLISHQTVRFISVVQLKFIQLQSWISNLLLSLVQATMLSMTRS</sequence>
<evidence type="ECO:0000313" key="2">
    <source>
        <dbReference type="Proteomes" id="UP000509833"/>
    </source>
</evidence>
<accession>A0A8D6XQ24</accession>
<reference evidence="1 2" key="1">
    <citation type="submission" date="2020-06" db="EMBL/GenBank/DDBJ databases">
        <authorList>
            <person name="Chuat V."/>
        </authorList>
    </citation>
    <scope>NUCLEOTIDE SEQUENCE [LARGE SCALE GENOMIC DNA]</scope>
    <source>
        <strain evidence="1">STH_CIRM_336</strain>
    </source>
</reference>
<dbReference type="EMBL" id="LR822017">
    <property type="protein sequence ID" value="CAD0136524.1"/>
    <property type="molecule type" value="Genomic_DNA"/>
</dbReference>
<dbReference type="AlphaFoldDB" id="A0A8D6XQ24"/>
<gene>
    <name evidence="1" type="ORF">STHERMO_0507</name>
</gene>
<dbReference type="Proteomes" id="UP000509833">
    <property type="component" value="Chromosome"/>
</dbReference>
<organism evidence="1 2">
    <name type="scientific">Streptococcus thermophilus</name>
    <dbReference type="NCBI Taxonomy" id="1308"/>
    <lineage>
        <taxon>Bacteria</taxon>
        <taxon>Bacillati</taxon>
        <taxon>Bacillota</taxon>
        <taxon>Bacilli</taxon>
        <taxon>Lactobacillales</taxon>
        <taxon>Streptococcaceae</taxon>
        <taxon>Streptococcus</taxon>
    </lineage>
</organism>
<evidence type="ECO:0000313" key="1">
    <source>
        <dbReference type="EMBL" id="CAD0136524.1"/>
    </source>
</evidence>